<protein>
    <recommendedName>
        <fullName evidence="16">ATP-binding cassette sub-family A member 1</fullName>
    </recommendedName>
</protein>
<feature type="transmembrane region" description="Helical" evidence="11">
    <location>
        <begin position="953"/>
        <end position="972"/>
    </location>
</feature>
<feature type="region of interest" description="Disordered" evidence="10">
    <location>
        <begin position="2409"/>
        <end position="2451"/>
    </location>
</feature>
<evidence type="ECO:0000256" key="7">
    <source>
        <dbReference type="ARBA" id="ARBA00023157"/>
    </source>
</evidence>
<dbReference type="Pfam" id="PF00005">
    <property type="entry name" value="ABC_tran"/>
    <property type="match status" value="2"/>
</dbReference>
<keyword evidence="3" id="KW-0547">Nucleotide-binding</keyword>
<feature type="transmembrane region" description="Helical" evidence="11">
    <location>
        <begin position="922"/>
        <end position="941"/>
    </location>
</feature>
<dbReference type="PROSITE" id="PS50893">
    <property type="entry name" value="ABC_TRANSPORTER_2"/>
    <property type="match status" value="2"/>
</dbReference>
<evidence type="ECO:0000256" key="8">
    <source>
        <dbReference type="PROSITE-ProRule" id="PRU00779"/>
    </source>
</evidence>
<evidence type="ECO:0000256" key="3">
    <source>
        <dbReference type="ARBA" id="ARBA00022741"/>
    </source>
</evidence>
<dbReference type="InterPro" id="IPR017871">
    <property type="entry name" value="ABC_transporter-like_CS"/>
</dbReference>
<feature type="transmembrane region" description="Helical" evidence="11">
    <location>
        <begin position="857"/>
        <end position="881"/>
    </location>
</feature>
<comment type="caution">
    <text evidence="8">Lacks conserved residue(s) required for the propagation of feature annotation.</text>
</comment>
<dbReference type="InterPro" id="IPR003593">
    <property type="entry name" value="AAA+_ATPase"/>
</dbReference>
<organism evidence="14 15">
    <name type="scientific">Porites lobata</name>
    <dbReference type="NCBI Taxonomy" id="104759"/>
    <lineage>
        <taxon>Eukaryota</taxon>
        <taxon>Metazoa</taxon>
        <taxon>Cnidaria</taxon>
        <taxon>Anthozoa</taxon>
        <taxon>Hexacorallia</taxon>
        <taxon>Scleractinia</taxon>
        <taxon>Fungiina</taxon>
        <taxon>Poritidae</taxon>
        <taxon>Porites</taxon>
    </lineage>
</organism>
<dbReference type="Pfam" id="PF00088">
    <property type="entry name" value="Trefoil"/>
    <property type="match status" value="1"/>
</dbReference>
<keyword evidence="2 11" id="KW-0812">Transmembrane</keyword>
<dbReference type="Pfam" id="PF23321">
    <property type="entry name" value="R1_ABCA1"/>
    <property type="match status" value="1"/>
</dbReference>
<feature type="transmembrane region" description="Helical" evidence="11">
    <location>
        <begin position="23"/>
        <end position="42"/>
    </location>
</feature>
<evidence type="ECO:0000259" key="13">
    <source>
        <dbReference type="PROSITE" id="PS51448"/>
    </source>
</evidence>
<feature type="compositionally biased region" description="Polar residues" evidence="10">
    <location>
        <begin position="2409"/>
        <end position="2422"/>
    </location>
</feature>
<feature type="transmembrane region" description="Helical" evidence="11">
    <location>
        <begin position="893"/>
        <end position="916"/>
    </location>
</feature>
<dbReference type="PRINTS" id="PR00680">
    <property type="entry name" value="PTREFOIL"/>
</dbReference>
<feature type="compositionally biased region" description="Low complexity" evidence="10">
    <location>
        <begin position="1508"/>
        <end position="1517"/>
    </location>
</feature>
<dbReference type="PANTHER" id="PTHR19229:SF185">
    <property type="entry name" value="ABC TRANSPORTER DOMAIN-CONTAINING PROTEIN"/>
    <property type="match status" value="1"/>
</dbReference>
<dbReference type="SMART" id="SM00018">
    <property type="entry name" value="PD"/>
    <property type="match status" value="1"/>
</dbReference>
<keyword evidence="6 11" id="KW-0472">Membrane</keyword>
<dbReference type="Pfam" id="PF12698">
    <property type="entry name" value="ABC2_membrane_3"/>
    <property type="match status" value="2"/>
</dbReference>
<dbReference type="CDD" id="cd03263">
    <property type="entry name" value="ABC_subfamily_A"/>
    <property type="match status" value="2"/>
</dbReference>
<feature type="domain" description="ABC transporter" evidence="12">
    <location>
        <begin position="1106"/>
        <end position="1337"/>
    </location>
</feature>
<feature type="disulfide bond" evidence="8">
    <location>
        <begin position="488"/>
        <end position="505"/>
    </location>
</feature>
<dbReference type="PROSITE" id="PS51448">
    <property type="entry name" value="P_TREFOIL_2"/>
    <property type="match status" value="1"/>
</dbReference>
<name>A0ABN8PXS6_9CNID</name>
<sequence length="2451" mass="275299">MKFFDQLKLLVWKNFSLRKRQHLRNLVEIAWPLVLFIILVVVRNRKGYGATRIPNSVYRPRALPSAGIFPFARSFLCDFKGSKTSDPLELSTGLPNLRASSFGRLVEDSLPLLANNTLRERLLRVNQDYRKFVTDQQAWNDLLGDSSRPIQWRSYNLSDVPLDKLLKDPAGFQKFLYDTTNLSPKVVTELFNSTVNVQKIVAIIQPLSQLSQSAVPWSQGSLLGSLPLPGSSSGNQQANLLFWLLLANSLQSEGGLNGEAVKEIMCDPSSPLNLQEILNGPNVAEVKTAVCKLNVSVLGAVGDEFRRQLQWPNVNDYQTNENVTKLLTALQDDIANLSEDIQALQSFELVTEDYLDFMQDLVQRRGSVYGTICGRSLGSGSGNNGANGGGVFNRSMARAPLGMLAACRFPNSTWDMLGVEDPMEIYKNMTRMLNLFDVENRSETDDNRTPKQCSQLNYNTTNRKDTCAMIAPIDRVDCGWPGVTKDQCLQIGCCFDSSVDHARYCFYKAEAAQCNCYVGRMVRVLGNVTGNPGQGQYDRGFVQLASLFLKGKILYTPDNNVTRNIVKQVKNELSDITRIREFAHWWVNNSDMIHKNVLNFTEMLKQPIPERFCNWLSVALPGQSPQDRLKILNELRTQNISGNFSFAGTNGNFTLLPPSFNVSVVLKSLDDFFQMVVTVFDCINHEYFEGFGDEESLVKRAINTSESPTIASLVFVDAVGDENNVPQFVKYKIRQDVDYTPATNKIRHWYWRPGPYHSWKGDAYFNFGFLYLQDLIDRALINLMLNESVAEPGVYLQQFPYPCYIEDKFVRYIGGTMPLFMTLAWIFSVAMIIKSVVYEKERRLKEVMKVMGLGNGVHWVAWFINSSALMTITIGLLVAVLKGGKILWHSDPFVIFLFLFVFMIATIMMCFLISVFFARANLAAACGGIIFFVTYLPYVLVRWYEQFMTTGDKAAASLLSTTAFGICCNYLARLEEQGVGAQWSNFYSSPVSGDAFSLGYAIGMMMIDAVIYGILTWYIEAVLPGQYGIPRPWYFPFQKSYWFEVASKRTIAVYAQDHEQGMDLNTPGGSAMSSRHWTDGMDEVAFQTLDRGCVTEKEPTHLPLGCSMRNLVKIYKDGNKLAVDGLSLNLYQGQITSFLGHNGAGKTTTMSVLTGLFPPTSGTAIINGYDIRTDIDLVRKSLGICPQYNVLFDRLTVEEHLRFYASLKGMHKSEIPEEIEKFLKDVGLENKRHELASCLSGGMKRKLSVALAFIAGSKVVILDEPTAGVDPYARRGIWDLLLHYKTGRTVLLSTHHMDEADILGDRIAIISQGKLQCCGSSLFLKGHYGNGYYVTLTKKDPEERPSTARTLKDVNLGPVIPPAPSMGSSLDEGVGLDSLDASEQGSLNSVPMTSCSDPALPETDVYCNEPAVTSFIKSYLPTAQLVENIGSELTYVLPTEMAREGRFQDLFEELDKNLDKLHLGSYGVSDTTLEEVFLKVAEEADAEEEDMLAQEMPKRRASFRRQISRSSHSSRISDNYGDRDQLLADTSQEMPELEDMPQVFESTDGVYDKERKLGGLKLITGQFWALLVKRFHHARRNRKGYISQILLPAIFVCLAMIVSQIRPFSEMPPLELSTNMFLEAAPYEHYLAFAVDDPRSVMSQDMTERLIKYPGVGTYCLENSCKRKPVKFTSIPKEPVKSVQCDCESTGTAKCSAGAGGARPSQWDSFTDDKLQNLTGRNMTDYLLNSYMNFIRKRYGSLTFGDNFQNLPTSFTQSNSSSIQGILKQYNAKAWYNTKGYHAAPTFLNVLNNIILRSKAAEKGLNASRFGISTMNHPMNYTKEQLSDETFYNRVIDVLVAICVVFALSFVPASFVVYLVCERECKAKHLHLVSGVRPYIYWLSTYVWDLGNYVIPALCCILIFLAFGEDSYTSAANFPPTFLLLFLYGWAITPLMYPASFLFTESSTAYIVLICVNLFIGINTTLATFILEFFTDDQELIQINDMLKTIFLIFPNYCLGRGLIDLAKNQFMDVFERFGVNLVRDPFSWDITGRNIFMMIIQGFLFFVITVLIEYRFFIPQRRVKVSLKPVQNEDDDVERERQRIERGGGTNDILRLNNLTKVYKSRKRRNVAVNRLCVGVPKGECFGLLGVNGAGKTTTFKMLTGDISVTEGEAFVDGHSILSNINNAHQSMGYCPQFDGLDNLLTAAEHLQLYARLRGVPEQDVKQVVDSLILRMNLSEYRNRCAGGYSGGNKRKLSTAIALVGNPPIVFLDEPTTGMDPKARRFLWNIITGIVKEGRTVILTSHSMEECENLCSRLGIMVNGQFKCLGSPQHLKNKYGDGYTVTLRIGGEEPNLDAVSEFISSLFPGAVLKDKHHNQLEYQFPSQGLVLSKVFGHLEANRKIFDIEDYSVSQTTLDQVFINFAKNQTDGSGEDTSSRTPVEQERPRDHHHGGSSYMRMTEYLPGEVEV</sequence>
<dbReference type="CDD" id="cd00111">
    <property type="entry name" value="Trefoil"/>
    <property type="match status" value="1"/>
</dbReference>
<evidence type="ECO:0000256" key="2">
    <source>
        <dbReference type="ARBA" id="ARBA00022692"/>
    </source>
</evidence>
<feature type="transmembrane region" description="Helical" evidence="11">
    <location>
        <begin position="1880"/>
        <end position="1906"/>
    </location>
</feature>
<evidence type="ECO:0000256" key="9">
    <source>
        <dbReference type="SAM" id="Coils"/>
    </source>
</evidence>
<dbReference type="EMBL" id="CALNXK010000095">
    <property type="protein sequence ID" value="CAH3153010.1"/>
    <property type="molecule type" value="Genomic_DNA"/>
</dbReference>
<evidence type="ECO:0000313" key="14">
    <source>
        <dbReference type="EMBL" id="CAH3153010.1"/>
    </source>
</evidence>
<feature type="transmembrane region" description="Helical" evidence="11">
    <location>
        <begin position="998"/>
        <end position="1019"/>
    </location>
</feature>
<feature type="region of interest" description="Disordered" evidence="10">
    <location>
        <begin position="1503"/>
        <end position="1522"/>
    </location>
</feature>
<dbReference type="InterPro" id="IPR017994">
    <property type="entry name" value="P_trefoil_chordata"/>
</dbReference>
<dbReference type="InterPro" id="IPR013525">
    <property type="entry name" value="ABC2_TM"/>
</dbReference>
<evidence type="ECO:0000256" key="11">
    <source>
        <dbReference type="SAM" id="Phobius"/>
    </source>
</evidence>
<evidence type="ECO:0000256" key="6">
    <source>
        <dbReference type="ARBA" id="ARBA00023136"/>
    </source>
</evidence>
<feature type="disulfide bond" evidence="8">
    <location>
        <begin position="478"/>
        <end position="493"/>
    </location>
</feature>
<feature type="transmembrane region" description="Helical" evidence="11">
    <location>
        <begin position="1949"/>
        <end position="1971"/>
    </location>
</feature>
<feature type="transmembrane region" description="Helical" evidence="11">
    <location>
        <begin position="818"/>
        <end position="837"/>
    </location>
</feature>
<evidence type="ECO:0000259" key="12">
    <source>
        <dbReference type="PROSITE" id="PS50893"/>
    </source>
</evidence>
<dbReference type="InterPro" id="IPR026082">
    <property type="entry name" value="ABCA"/>
</dbReference>
<dbReference type="InterPro" id="IPR000519">
    <property type="entry name" value="P_trefoil_dom"/>
</dbReference>
<keyword evidence="7 8" id="KW-1015">Disulfide bond</keyword>
<feature type="transmembrane region" description="Helical" evidence="11">
    <location>
        <begin position="1838"/>
        <end position="1860"/>
    </location>
</feature>
<dbReference type="PANTHER" id="PTHR19229">
    <property type="entry name" value="ATP-BINDING CASSETTE TRANSPORTER SUBFAMILY A ABCA"/>
    <property type="match status" value="1"/>
</dbReference>
<keyword evidence="5 11" id="KW-1133">Transmembrane helix</keyword>
<evidence type="ECO:0000256" key="4">
    <source>
        <dbReference type="ARBA" id="ARBA00022840"/>
    </source>
</evidence>
<proteinExistence type="predicted"/>
<dbReference type="InterPro" id="IPR003439">
    <property type="entry name" value="ABC_transporter-like_ATP-bd"/>
</dbReference>
<feature type="transmembrane region" description="Helical" evidence="11">
    <location>
        <begin position="1918"/>
        <end position="1937"/>
    </location>
</feature>
<comment type="subcellular location">
    <subcellularLocation>
        <location evidence="1">Membrane</location>
        <topology evidence="1">Multi-pass membrane protein</topology>
    </subcellularLocation>
</comment>
<evidence type="ECO:0008006" key="16">
    <source>
        <dbReference type="Google" id="ProtNLM"/>
    </source>
</evidence>
<dbReference type="PROSITE" id="PS00211">
    <property type="entry name" value="ABC_TRANSPORTER_1"/>
    <property type="match status" value="1"/>
</dbReference>
<feature type="domain" description="ABC transporter" evidence="12">
    <location>
        <begin position="2095"/>
        <end position="2329"/>
    </location>
</feature>
<keyword evidence="9" id="KW-0175">Coiled coil</keyword>
<keyword evidence="15" id="KW-1185">Reference proteome</keyword>
<accession>A0ABN8PXS6</accession>
<evidence type="ECO:0000256" key="1">
    <source>
        <dbReference type="ARBA" id="ARBA00004141"/>
    </source>
</evidence>
<feature type="domain" description="P-type" evidence="13">
    <location>
        <begin position="465"/>
        <end position="509"/>
    </location>
</feature>
<keyword evidence="4" id="KW-0067">ATP-binding</keyword>
<comment type="caution">
    <text evidence="14">The sequence shown here is derived from an EMBL/GenBank/DDBJ whole genome shotgun (WGS) entry which is preliminary data.</text>
</comment>
<dbReference type="Gene3D" id="4.10.110.10">
    <property type="entry name" value="Spasmolytic Protein, domain 1"/>
    <property type="match status" value="1"/>
</dbReference>
<dbReference type="Gene3D" id="3.40.50.300">
    <property type="entry name" value="P-loop containing nucleotide triphosphate hydrolases"/>
    <property type="match status" value="2"/>
</dbReference>
<evidence type="ECO:0000256" key="5">
    <source>
        <dbReference type="ARBA" id="ARBA00022989"/>
    </source>
</evidence>
<feature type="coiled-coil region" evidence="9">
    <location>
        <begin position="320"/>
        <end position="347"/>
    </location>
</feature>
<dbReference type="InterPro" id="IPR056264">
    <property type="entry name" value="R2_ABCA1-4-like"/>
</dbReference>
<evidence type="ECO:0000256" key="10">
    <source>
        <dbReference type="SAM" id="MobiDB-lite"/>
    </source>
</evidence>
<gene>
    <name evidence="14" type="ORF">PLOB_00049359</name>
</gene>
<dbReference type="InterPro" id="IPR027417">
    <property type="entry name" value="P-loop_NTPase"/>
</dbReference>
<evidence type="ECO:0000313" key="15">
    <source>
        <dbReference type="Proteomes" id="UP001159405"/>
    </source>
</evidence>
<dbReference type="SUPFAM" id="SSF57492">
    <property type="entry name" value="Trefoil"/>
    <property type="match status" value="1"/>
</dbReference>
<feature type="transmembrane region" description="Helical" evidence="11">
    <location>
        <begin position="2036"/>
        <end position="2059"/>
    </location>
</feature>
<dbReference type="Proteomes" id="UP001159405">
    <property type="component" value="Unassembled WGS sequence"/>
</dbReference>
<reference evidence="14 15" key="1">
    <citation type="submission" date="2022-05" db="EMBL/GenBank/DDBJ databases">
        <authorList>
            <consortium name="Genoscope - CEA"/>
            <person name="William W."/>
        </authorList>
    </citation>
    <scope>NUCLEOTIDE SEQUENCE [LARGE SCALE GENOMIC DNA]</scope>
</reference>
<dbReference type="InterPro" id="IPR044913">
    <property type="entry name" value="P_trefoil_dom_sf"/>
</dbReference>
<dbReference type="SMART" id="SM00382">
    <property type="entry name" value="AAA"/>
    <property type="match status" value="2"/>
</dbReference>
<dbReference type="SUPFAM" id="SSF52540">
    <property type="entry name" value="P-loop containing nucleoside triphosphate hydrolases"/>
    <property type="match status" value="2"/>
</dbReference>